<evidence type="ECO:0000313" key="2">
    <source>
        <dbReference type="EMBL" id="ALL43210.1"/>
    </source>
</evidence>
<accession>J9XXJ4</accession>
<reference evidence="1" key="1">
    <citation type="journal article" date="2012" name="J. Clin. Microbiol.">
        <title>Antimicrobial Treatment and Containment Measures for an Extremely Drug-Resistant Klebsiella pneumoniae ST101 Isolate Carrying pKPN101-IT, a Novel Fully Sequenced blaKPC-2 Plasmid.</title>
        <authorList>
            <person name="Frasson I."/>
            <person name="Lavezzo E."/>
            <person name="Franchin E."/>
            <person name="Toppo S."/>
            <person name="Barzon L."/>
            <person name="Cavallaro A."/>
            <person name="Richter S.N."/>
            <person name="Palu G."/>
        </authorList>
    </citation>
    <scope>NUCLEOTIDE SEQUENCE</scope>
    <source>
        <strain evidence="1">ST101</strain>
        <plasmid evidence="1">pKPN101-IT</plasmid>
    </source>
</reference>
<dbReference type="RefSeq" id="WP_015060092.1">
    <property type="nucleotide sequence ID" value="NZ_PQ126452.1"/>
</dbReference>
<geneLocation type="plasmid" evidence="3">
    <name>pIT-12C47</name>
</geneLocation>
<evidence type="ECO:0000313" key="1">
    <source>
        <dbReference type="EMBL" id="AFS33670.1"/>
    </source>
</evidence>
<evidence type="ECO:0000313" key="3">
    <source>
        <dbReference type="EMBL" id="CDO50634.1"/>
    </source>
</evidence>
<dbReference type="EMBL" id="JX283456">
    <property type="protein sequence ID" value="AFS33670.1"/>
    <property type="molecule type" value="Genomic_DNA"/>
</dbReference>
<name>J9XXJ4_KLEPN</name>
<organism evidence="1">
    <name type="scientific">Klebsiella pneumoniae</name>
    <dbReference type="NCBI Taxonomy" id="573"/>
    <lineage>
        <taxon>Bacteria</taxon>
        <taxon>Pseudomonadati</taxon>
        <taxon>Pseudomonadota</taxon>
        <taxon>Gammaproteobacteria</taxon>
        <taxon>Enterobacterales</taxon>
        <taxon>Enterobacteriaceae</taxon>
        <taxon>Klebsiella/Raoultella group</taxon>
        <taxon>Klebsiella</taxon>
        <taxon>Klebsiella pneumoniae complex</taxon>
    </lineage>
</organism>
<keyword evidence="1" id="KW-0614">Plasmid</keyword>
<dbReference type="EMBL" id="KT818627">
    <property type="protein sequence ID" value="ALL43210.1"/>
    <property type="molecule type" value="Genomic_DNA"/>
</dbReference>
<gene>
    <name evidence="2" type="ORF">AU29_05370</name>
</gene>
<geneLocation type="plasmid" evidence="2">
    <name>U25P002</name>
</geneLocation>
<reference evidence="2" key="3">
    <citation type="journal article" date="2016" name="Mem. Inst. Oswaldo Cruz">
        <title>Whole genome sequence of Klebsiella pneumoniae U25, a hypermucoviscous, multidrug resistant, biofilm producing isolate from India.</title>
        <authorList>
            <person name="Rafiq Z."/>
            <person name="Sam N."/>
            <person name="Vaidyanathan R."/>
        </authorList>
    </citation>
    <scope>NUCLEOTIDE SEQUENCE</scope>
    <source>
        <strain evidence="2">U25</strain>
        <plasmid evidence="2">U25P002</plasmid>
    </source>
</reference>
<dbReference type="EMBL" id="HG969996">
    <property type="protein sequence ID" value="CDO50634.1"/>
    <property type="molecule type" value="Genomic_DNA"/>
</dbReference>
<reference evidence="3" key="2">
    <citation type="journal article" date="2016" name="J. Antimicrob. Chemother.">
        <title>Characterization of KPC-encoding plasmids from two endemic settings, Greece and Italy.</title>
        <authorList>
            <person name="Di Pilato V."/>
            <person name="Papagiannitsis K."/>
            <person name="Giani T."/>
            <person name="Giakkoupi P."/>
            <person name="Riccobono E."/>
            <person name="Miriagou V."/>
            <person name="Vatopoulos A."/>
            <person name="Rossolini G.M."/>
        </authorList>
    </citation>
    <scope>NUCLEOTIDE SEQUENCE [LARGE SCALE GENOMIC DNA]</scope>
    <source>
        <strain evidence="3">12C47</strain>
        <plasmid evidence="3">pIT-12C47</plasmid>
    </source>
</reference>
<sequence length="89" mass="9696">MKFLQVMGECRSERPRKQTAPGFRKGELTGCGSVTPHTTKAALTSSVLFLPVLRTLKGDFTRAAKGAVSPGVHIVIFSCDAFLLRISFR</sequence>
<geneLocation type="plasmid" evidence="1">
    <name>pKPN101-IT</name>
</geneLocation>
<protein>
    <submittedName>
        <fullName evidence="1">Uncharacterized protein</fullName>
    </submittedName>
</protein>
<proteinExistence type="predicted"/>
<dbReference type="AlphaFoldDB" id="J9XXJ4"/>